<organism evidence="4 5">
    <name type="scientific">Hyphomonas adhaerens MHS-3</name>
    <dbReference type="NCBI Taxonomy" id="1280949"/>
    <lineage>
        <taxon>Bacteria</taxon>
        <taxon>Pseudomonadati</taxon>
        <taxon>Pseudomonadota</taxon>
        <taxon>Alphaproteobacteria</taxon>
        <taxon>Hyphomonadales</taxon>
        <taxon>Hyphomonadaceae</taxon>
        <taxon>Hyphomonas</taxon>
    </lineage>
</organism>
<dbReference type="Pfam" id="PF00583">
    <property type="entry name" value="Acetyltransf_1"/>
    <property type="match status" value="1"/>
</dbReference>
<accession>A0A069E298</accession>
<dbReference type="RefSeq" id="WP_035572707.1">
    <property type="nucleotide sequence ID" value="NZ_ARYH01000002.1"/>
</dbReference>
<evidence type="ECO:0000259" key="3">
    <source>
        <dbReference type="PROSITE" id="PS51186"/>
    </source>
</evidence>
<proteinExistence type="predicted"/>
<evidence type="ECO:0000313" key="5">
    <source>
        <dbReference type="Proteomes" id="UP000027446"/>
    </source>
</evidence>
<feature type="domain" description="N-acetyltransferase" evidence="3">
    <location>
        <begin position="9"/>
        <end position="178"/>
    </location>
</feature>
<name>A0A069E298_9PROT</name>
<dbReference type="SUPFAM" id="SSF55729">
    <property type="entry name" value="Acyl-CoA N-acyltransferases (Nat)"/>
    <property type="match status" value="1"/>
</dbReference>
<comment type="caution">
    <text evidence="4">The sequence shown here is derived from an EMBL/GenBank/DDBJ whole genome shotgun (WGS) entry which is preliminary data.</text>
</comment>
<dbReference type="InterPro" id="IPR016181">
    <property type="entry name" value="Acyl_CoA_acyltransferase"/>
</dbReference>
<sequence length="178" mass="20118">MSFETPQSLLFRDAVPDDVAALTALARKTFTDKFGHLYNPDDLAAFLEESHNPDLYRDWIADPDVLVRVCEADGGDIVAYLLCSPLSLPAPDPEPGALELKRVYVDGRLQGRGTGSRFIDEALAWARERSAPEMYLSVYSGNLDAQRLYDRLGWEKVAEFLFPVGRHRDLEYLLRLKL</sequence>
<gene>
    <name evidence="4" type="ORF">HAD_13964</name>
</gene>
<evidence type="ECO:0000313" key="4">
    <source>
        <dbReference type="EMBL" id="KCZ83713.1"/>
    </source>
</evidence>
<dbReference type="CDD" id="cd04301">
    <property type="entry name" value="NAT_SF"/>
    <property type="match status" value="1"/>
</dbReference>
<dbReference type="InterPro" id="IPR000182">
    <property type="entry name" value="GNAT_dom"/>
</dbReference>
<keyword evidence="5" id="KW-1185">Reference proteome</keyword>
<protein>
    <submittedName>
        <fullName evidence="4">Acetyltransferase</fullName>
    </submittedName>
</protein>
<dbReference type="InterPro" id="IPR050832">
    <property type="entry name" value="Bact_Acetyltransf"/>
</dbReference>
<keyword evidence="2" id="KW-0012">Acyltransferase</keyword>
<dbReference type="Proteomes" id="UP000027446">
    <property type="component" value="Unassembled WGS sequence"/>
</dbReference>
<evidence type="ECO:0000256" key="1">
    <source>
        <dbReference type="ARBA" id="ARBA00022679"/>
    </source>
</evidence>
<keyword evidence="1 4" id="KW-0808">Transferase</keyword>
<evidence type="ECO:0000256" key="2">
    <source>
        <dbReference type="ARBA" id="ARBA00023315"/>
    </source>
</evidence>
<dbReference type="STRING" id="1280949.HAD_13964"/>
<dbReference type="EMBL" id="ARYH01000002">
    <property type="protein sequence ID" value="KCZ83713.1"/>
    <property type="molecule type" value="Genomic_DNA"/>
</dbReference>
<dbReference type="OrthoDB" id="9797417at2"/>
<dbReference type="PATRIC" id="fig|1280949.3.peg.2836"/>
<dbReference type="GO" id="GO:0016747">
    <property type="term" value="F:acyltransferase activity, transferring groups other than amino-acyl groups"/>
    <property type="evidence" value="ECO:0007669"/>
    <property type="project" value="InterPro"/>
</dbReference>
<dbReference type="eggNOG" id="COG0456">
    <property type="taxonomic scope" value="Bacteria"/>
</dbReference>
<dbReference type="AlphaFoldDB" id="A0A069E298"/>
<dbReference type="PANTHER" id="PTHR43877">
    <property type="entry name" value="AMINOALKYLPHOSPHONATE N-ACETYLTRANSFERASE-RELATED-RELATED"/>
    <property type="match status" value="1"/>
</dbReference>
<dbReference type="PROSITE" id="PS51186">
    <property type="entry name" value="GNAT"/>
    <property type="match status" value="1"/>
</dbReference>
<reference evidence="4 5" key="1">
    <citation type="journal article" date="2014" name="Antonie Van Leeuwenhoek">
        <title>Hyphomonas beringensis sp. nov. and Hyphomonas chukchiensis sp. nov., isolated from surface seawater of the Bering Sea and Chukchi Sea.</title>
        <authorList>
            <person name="Li C."/>
            <person name="Lai Q."/>
            <person name="Li G."/>
            <person name="Dong C."/>
            <person name="Wang J."/>
            <person name="Liao Y."/>
            <person name="Shao Z."/>
        </authorList>
    </citation>
    <scope>NUCLEOTIDE SEQUENCE [LARGE SCALE GENOMIC DNA]</scope>
    <source>
        <strain evidence="4 5">MHS-3</strain>
    </source>
</reference>
<dbReference type="Gene3D" id="3.40.630.30">
    <property type="match status" value="1"/>
</dbReference>